<name>A0ABU4HZR6_9ACTN</name>
<feature type="domain" description="Amphi-Trp" evidence="1">
    <location>
        <begin position="6"/>
        <end position="72"/>
    </location>
</feature>
<proteinExistence type="predicted"/>
<evidence type="ECO:0000259" key="1">
    <source>
        <dbReference type="Pfam" id="PF20068"/>
    </source>
</evidence>
<dbReference type="Pfam" id="PF20068">
    <property type="entry name" value="Amphi-Trp"/>
    <property type="match status" value="1"/>
</dbReference>
<reference evidence="2 3" key="2">
    <citation type="submission" date="2023-10" db="EMBL/GenBank/DDBJ databases">
        <authorList>
            <person name="Han X.F."/>
        </authorList>
    </citation>
    <scope>NUCLEOTIDE SEQUENCE [LARGE SCALE GENOMIC DNA]</scope>
    <source>
        <strain evidence="2 3">KCTC 39840</strain>
    </source>
</reference>
<dbReference type="EMBL" id="JAWSTH010000140">
    <property type="protein sequence ID" value="MDW5598409.1"/>
    <property type="molecule type" value="Genomic_DNA"/>
</dbReference>
<evidence type="ECO:0000313" key="2">
    <source>
        <dbReference type="EMBL" id="MDW5598409.1"/>
    </source>
</evidence>
<dbReference type="RefSeq" id="WP_318600937.1">
    <property type="nucleotide sequence ID" value="NZ_JAWSTH010000140.1"/>
</dbReference>
<keyword evidence="3" id="KW-1185">Reference proteome</keyword>
<comment type="caution">
    <text evidence="2">The sequence shown here is derived from an EMBL/GenBank/DDBJ whole genome shotgun (WGS) entry which is preliminary data.</text>
</comment>
<accession>A0ABU4HZR6</accession>
<dbReference type="Proteomes" id="UP001284601">
    <property type="component" value="Unassembled WGS sequence"/>
</dbReference>
<protein>
    <submittedName>
        <fullName evidence="2">Amphi-Trp domain-containing protein</fullName>
    </submittedName>
</protein>
<gene>
    <name evidence="2" type="ORF">R7226_28880</name>
</gene>
<organism evidence="2 3">
    <name type="scientific">Conexibacter stalactiti</name>
    <dbReference type="NCBI Taxonomy" id="1940611"/>
    <lineage>
        <taxon>Bacteria</taxon>
        <taxon>Bacillati</taxon>
        <taxon>Actinomycetota</taxon>
        <taxon>Thermoleophilia</taxon>
        <taxon>Solirubrobacterales</taxon>
        <taxon>Conexibacteraceae</taxon>
        <taxon>Conexibacter</taxon>
    </lineage>
</organism>
<sequence length="72" mass="8674">MDIFEVEQKERLRREEVAARLRNLADMLARHNDIEFERGGMRFKVSVPDELDVKIELEVESDERELEIELTW</sequence>
<dbReference type="NCBIfam" id="TIGR04354">
    <property type="entry name" value="amphi-Trp"/>
    <property type="match status" value="1"/>
</dbReference>
<reference evidence="3" key="1">
    <citation type="submission" date="2023-07" db="EMBL/GenBank/DDBJ databases">
        <title>Conexibacter stalactiti sp. nov., isolated from stalactites in a lava cave and emended description of the genus Conexibacter.</title>
        <authorList>
            <person name="Lee S.D."/>
        </authorList>
    </citation>
    <scope>NUCLEOTIDE SEQUENCE [LARGE SCALE GENOMIC DNA]</scope>
    <source>
        <strain evidence="3">KCTC 39840</strain>
    </source>
</reference>
<dbReference type="InterPro" id="IPR027598">
    <property type="entry name" value="Amphi-Trp_dom"/>
</dbReference>
<evidence type="ECO:0000313" key="3">
    <source>
        <dbReference type="Proteomes" id="UP001284601"/>
    </source>
</evidence>